<sequence length="406" mass="45575">MIKLIMLLHCCSVGRGLGDNLSKENVVRIGFVGAGGIAQVHAEYYRRIPFLRLEAVTDIDIERAKEFARRFGIPEENVFKDYVDMLDKVLLDGVSVCAPHKVHAPASIYALKRGVHVLVEKPMAVTALEALEMLRAAIQYRRILFVGFQNRFSPEIIAARRFAEAGTLKGFYYGETVEGRERRRGIPPLTTFISKEIAGGGVLLDLGCYAIDNAMYILGYPEVTKVSGHIYTALGKSREASSVLSMWGQVGPWFGPWNTEKFDVEDFAVGRIVLRNGGVLWLKVAWAMHNDDLGRPFYLGLRGGIKLYPLEIFRDENGFMTTTRVVVPQRDVWIDKIGKFVEVIRKGLESSIDPIKDSPIDPRENVYEMIILDAVYRSAYNGGEEVEIQVPDEIKPIINNAMISMN</sequence>
<name>A0A7J2U1I7_9CREN</name>
<reference evidence="4" key="1">
    <citation type="journal article" date="2020" name="mSystems">
        <title>Genome- and Community-Level Interaction Insights into Carbon Utilization and Element Cycling Functions of Hydrothermarchaeota in Hydrothermal Sediment.</title>
        <authorList>
            <person name="Zhou Z."/>
            <person name="Liu Y."/>
            <person name="Xu W."/>
            <person name="Pan J."/>
            <person name="Luo Z.H."/>
            <person name="Li M."/>
        </authorList>
    </citation>
    <scope>NUCLEOTIDE SEQUENCE [LARGE SCALE GENOMIC DNA]</scope>
    <source>
        <strain evidence="4">SpSt-125</strain>
    </source>
</reference>
<dbReference type="InterPro" id="IPR000683">
    <property type="entry name" value="Gfo/Idh/MocA-like_OxRdtase_N"/>
</dbReference>
<accession>A0A7J2U1I7</accession>
<evidence type="ECO:0000256" key="1">
    <source>
        <dbReference type="ARBA" id="ARBA00023002"/>
    </source>
</evidence>
<feature type="domain" description="Gfo/Idh/MocA-like oxidoreductase N-terminal" evidence="2">
    <location>
        <begin position="27"/>
        <end position="148"/>
    </location>
</feature>
<feature type="domain" description="GFO/IDH/MocA-like oxidoreductase" evidence="3">
    <location>
        <begin position="182"/>
        <end position="291"/>
    </location>
</feature>
<protein>
    <submittedName>
        <fullName evidence="4">Gfo/Idh/MocA family oxidoreductase</fullName>
    </submittedName>
</protein>
<comment type="caution">
    <text evidence="4">The sequence shown here is derived from an EMBL/GenBank/DDBJ whole genome shotgun (WGS) entry which is preliminary data.</text>
</comment>
<dbReference type="EMBL" id="DSEU01000024">
    <property type="protein sequence ID" value="HEM66634.1"/>
    <property type="molecule type" value="Genomic_DNA"/>
</dbReference>
<gene>
    <name evidence="4" type="ORF">ENO26_03545</name>
</gene>
<dbReference type="PANTHER" id="PTHR43818">
    <property type="entry name" value="BCDNA.GH03377"/>
    <property type="match status" value="1"/>
</dbReference>
<dbReference type="GO" id="GO:0016491">
    <property type="term" value="F:oxidoreductase activity"/>
    <property type="evidence" value="ECO:0007669"/>
    <property type="project" value="UniProtKB-KW"/>
</dbReference>
<dbReference type="InterPro" id="IPR036291">
    <property type="entry name" value="NAD(P)-bd_dom_sf"/>
</dbReference>
<dbReference type="Pfam" id="PF22725">
    <property type="entry name" value="GFO_IDH_MocA_C3"/>
    <property type="match status" value="1"/>
</dbReference>
<keyword evidence="1" id="KW-0560">Oxidoreductase</keyword>
<dbReference type="InterPro" id="IPR055170">
    <property type="entry name" value="GFO_IDH_MocA-like_dom"/>
</dbReference>
<dbReference type="SUPFAM" id="SSF51735">
    <property type="entry name" value="NAD(P)-binding Rossmann-fold domains"/>
    <property type="match status" value="1"/>
</dbReference>
<dbReference type="InterPro" id="IPR050463">
    <property type="entry name" value="Gfo/Idh/MocA_oxidrdct_glycsds"/>
</dbReference>
<proteinExistence type="predicted"/>
<dbReference type="Pfam" id="PF01408">
    <property type="entry name" value="GFO_IDH_MocA"/>
    <property type="match status" value="1"/>
</dbReference>
<dbReference type="SUPFAM" id="SSF55347">
    <property type="entry name" value="Glyceraldehyde-3-phosphate dehydrogenase-like, C-terminal domain"/>
    <property type="match status" value="1"/>
</dbReference>
<dbReference type="Gene3D" id="3.30.360.10">
    <property type="entry name" value="Dihydrodipicolinate Reductase, domain 2"/>
    <property type="match status" value="1"/>
</dbReference>
<dbReference type="AlphaFoldDB" id="A0A7J2U1I7"/>
<organism evidence="4">
    <name type="scientific">Ignisphaera aggregans</name>
    <dbReference type="NCBI Taxonomy" id="334771"/>
    <lineage>
        <taxon>Archaea</taxon>
        <taxon>Thermoproteota</taxon>
        <taxon>Thermoprotei</taxon>
        <taxon>Desulfurococcales</taxon>
        <taxon>Desulfurococcaceae</taxon>
        <taxon>Ignisphaera</taxon>
    </lineage>
</organism>
<dbReference type="GO" id="GO:0000166">
    <property type="term" value="F:nucleotide binding"/>
    <property type="evidence" value="ECO:0007669"/>
    <property type="project" value="InterPro"/>
</dbReference>
<evidence type="ECO:0000259" key="2">
    <source>
        <dbReference type="Pfam" id="PF01408"/>
    </source>
</evidence>
<evidence type="ECO:0000259" key="3">
    <source>
        <dbReference type="Pfam" id="PF22725"/>
    </source>
</evidence>
<dbReference type="Gene3D" id="3.40.50.720">
    <property type="entry name" value="NAD(P)-binding Rossmann-like Domain"/>
    <property type="match status" value="1"/>
</dbReference>
<dbReference type="PANTHER" id="PTHR43818:SF11">
    <property type="entry name" value="BCDNA.GH03377"/>
    <property type="match status" value="1"/>
</dbReference>
<evidence type="ECO:0000313" key="4">
    <source>
        <dbReference type="EMBL" id="HEM66634.1"/>
    </source>
</evidence>